<accession>A0A382U636</accession>
<sequence>MTGAVAQDLKTNTIGTDIAALLFGGIAIEYKKLINDGKNEIGVGGGMFNMSDDATWTGGWAWYRIYKNGNGEGVFYTAGCGAGPTSWDYTPDGGTKETIEETLIWPQLTIGKRWNMGSSLTVSPFIGGGYMLGELKASDGTYLELPDGSKADGGFTPSIGIEVGFMF</sequence>
<name>A0A382U636_9ZZZZ</name>
<organism evidence="1">
    <name type="scientific">marine metagenome</name>
    <dbReference type="NCBI Taxonomy" id="408172"/>
    <lineage>
        <taxon>unclassified sequences</taxon>
        <taxon>metagenomes</taxon>
        <taxon>ecological metagenomes</taxon>
    </lineage>
</organism>
<evidence type="ECO:0000313" key="1">
    <source>
        <dbReference type="EMBL" id="SVD29138.1"/>
    </source>
</evidence>
<proteinExistence type="predicted"/>
<reference evidence="1" key="1">
    <citation type="submission" date="2018-05" db="EMBL/GenBank/DDBJ databases">
        <authorList>
            <person name="Lanie J.A."/>
            <person name="Ng W.-L."/>
            <person name="Kazmierczak K.M."/>
            <person name="Andrzejewski T.M."/>
            <person name="Davidsen T.M."/>
            <person name="Wayne K.J."/>
            <person name="Tettelin H."/>
            <person name="Glass J.I."/>
            <person name="Rusch D."/>
            <person name="Podicherti R."/>
            <person name="Tsui H.-C.T."/>
            <person name="Winkler M.E."/>
        </authorList>
    </citation>
    <scope>NUCLEOTIDE SEQUENCE</scope>
</reference>
<dbReference type="AlphaFoldDB" id="A0A382U636"/>
<protein>
    <recommendedName>
        <fullName evidence="2">Outer membrane protein beta-barrel domain-containing protein</fullName>
    </recommendedName>
</protein>
<evidence type="ECO:0008006" key="2">
    <source>
        <dbReference type="Google" id="ProtNLM"/>
    </source>
</evidence>
<gene>
    <name evidence="1" type="ORF">METZ01_LOCUS381992</name>
</gene>
<dbReference type="EMBL" id="UINC01141417">
    <property type="protein sequence ID" value="SVD29138.1"/>
    <property type="molecule type" value="Genomic_DNA"/>
</dbReference>